<organism evidence="2">
    <name type="scientific">Boseongicola sp. SB0664_bin_43</name>
    <dbReference type="NCBI Taxonomy" id="2604844"/>
    <lineage>
        <taxon>Bacteria</taxon>
        <taxon>Pseudomonadati</taxon>
        <taxon>Pseudomonadota</taxon>
        <taxon>Alphaproteobacteria</taxon>
        <taxon>Rhodobacterales</taxon>
        <taxon>Paracoccaceae</taxon>
        <taxon>Boseongicola</taxon>
    </lineage>
</organism>
<name>A0A6B0XX90_9RHOB</name>
<dbReference type="InterPro" id="IPR011990">
    <property type="entry name" value="TPR-like_helical_dom_sf"/>
</dbReference>
<proteinExistence type="predicted"/>
<keyword evidence="1" id="KW-0201">Cytochrome c-type biogenesis</keyword>
<dbReference type="GO" id="GO:0017004">
    <property type="term" value="P:cytochrome complex assembly"/>
    <property type="evidence" value="ECO:0007669"/>
    <property type="project" value="UniProtKB-KW"/>
</dbReference>
<sequence>MIFWLLAFLIIAGVAAVMVLALTRAHRSEMDGAASDVQVYRDQLKEVARDEARGVLAETEAEAVRLEVSRRLLDADRRAQARDEHVPGNRRLAAAIIVATLLAGGIGTYLTQGAPGVPDLPMSARLAALEEAARDRPGQEEAEAVAAPILPGPEAVPEDFLELMGRLRTATQERPSDIRGLTLLARNEARLGNFAAARRAQEQLIAAKGSEVAADDLSAMIELMVFSAGGYVSPEAEEYVARLLARDPGHRAGRYFLGLVQVQAGRPDLAFPLWRDLLETGTADEPWSPVVRAAIADVAAGAGVTYEPPAVRGPTAAEIAAAEDMDAEDRDAMIRGMVESLAARLAQEGGPAEEGAQLVHSLMVLGDEARARRILAEAKEIFDDDEASMAIIRDAGARYGLAE</sequence>
<dbReference type="InterPro" id="IPR017560">
    <property type="entry name" value="Cyt_c_biogenesis_CcmI"/>
</dbReference>
<comment type="caution">
    <text evidence="2">The sequence shown here is derived from an EMBL/GenBank/DDBJ whole genome shotgun (WGS) entry which is preliminary data.</text>
</comment>
<dbReference type="AlphaFoldDB" id="A0A6B0XX90"/>
<evidence type="ECO:0000313" key="2">
    <source>
        <dbReference type="EMBL" id="MXY33304.1"/>
    </source>
</evidence>
<evidence type="ECO:0000256" key="1">
    <source>
        <dbReference type="ARBA" id="ARBA00022748"/>
    </source>
</evidence>
<dbReference type="NCBIfam" id="TIGR03142">
    <property type="entry name" value="cytochro_ccmI"/>
    <property type="match status" value="1"/>
</dbReference>
<dbReference type="SUPFAM" id="SSF48452">
    <property type="entry name" value="TPR-like"/>
    <property type="match status" value="1"/>
</dbReference>
<gene>
    <name evidence="2" type="primary">ccmI</name>
    <name evidence="2" type="ORF">F4Y60_04275</name>
</gene>
<dbReference type="Gene3D" id="1.25.40.10">
    <property type="entry name" value="Tetratricopeptide repeat domain"/>
    <property type="match status" value="1"/>
</dbReference>
<dbReference type="EMBL" id="VXRY01000169">
    <property type="protein sequence ID" value="MXY33304.1"/>
    <property type="molecule type" value="Genomic_DNA"/>
</dbReference>
<protein>
    <submittedName>
        <fullName evidence="2">C-type cytochrome biogenesis protein CcmI</fullName>
    </submittedName>
</protein>
<reference evidence="2" key="1">
    <citation type="submission" date="2019-09" db="EMBL/GenBank/DDBJ databases">
        <title>Characterisation of the sponge microbiome using genome-centric metagenomics.</title>
        <authorList>
            <person name="Engelberts J.P."/>
            <person name="Robbins S.J."/>
            <person name="De Goeij J.M."/>
            <person name="Aranda M."/>
            <person name="Bell S.C."/>
            <person name="Webster N.S."/>
        </authorList>
    </citation>
    <scope>NUCLEOTIDE SEQUENCE</scope>
    <source>
        <strain evidence="2">SB0664_bin_43</strain>
    </source>
</reference>
<accession>A0A6B0XX90</accession>